<evidence type="ECO:0000256" key="2">
    <source>
        <dbReference type="SAM" id="MobiDB-lite"/>
    </source>
</evidence>
<dbReference type="InterPro" id="IPR007055">
    <property type="entry name" value="BON_dom"/>
</dbReference>
<gene>
    <name evidence="4" type="ORF">I4I81_07020</name>
</gene>
<sequence length="372" mass="35724">MSSADRSRDRRPGPAWLPLAAAALVVPTALAGLTLLWPRPQIEGDLTRTASESLAAAGITGAGVAFSGRDAVVSGLTGPDAARAVEIVQGVPGVRIAQLPADGAGTGDGTGDGTGAEPDAAASGPFGIARRGGDIVLTGVVGSEAERAALVAAATEQAGGSPVVDELTVTEGALPQPGVTTSSVGAIAALLSTVPGDIATSVDGDTVTLTGNAPDSASAQAAGAALSALVPGATVDNRLTVAGGGAAPSGELDDAGKRELQSAIDALVAGAPVTFEPDSPALTASGAATVDGIVTLVALVPGAQLQVDGYVATGPGNGVLSAQELSDQRAAAVRDALVAGGVPADNITARGLGEGDSPAAQAAGRRVEITVV</sequence>
<evidence type="ECO:0000259" key="3">
    <source>
        <dbReference type="PROSITE" id="PS51123"/>
    </source>
</evidence>
<keyword evidence="5" id="KW-1185">Reference proteome</keyword>
<evidence type="ECO:0000313" key="5">
    <source>
        <dbReference type="Proteomes" id="UP000694287"/>
    </source>
</evidence>
<dbReference type="PROSITE" id="PS51123">
    <property type="entry name" value="OMPA_2"/>
    <property type="match status" value="1"/>
</dbReference>
<dbReference type="InterPro" id="IPR050330">
    <property type="entry name" value="Bact_OuterMem_StrucFunc"/>
</dbReference>
<accession>A0ABS6UP26</accession>
<protein>
    <submittedName>
        <fullName evidence="4">OmpA family protein</fullName>
    </submittedName>
</protein>
<feature type="region of interest" description="Disordered" evidence="2">
    <location>
        <begin position="99"/>
        <end position="125"/>
    </location>
</feature>
<keyword evidence="1" id="KW-0472">Membrane</keyword>
<evidence type="ECO:0000313" key="4">
    <source>
        <dbReference type="EMBL" id="MBW0134005.1"/>
    </source>
</evidence>
<dbReference type="PANTHER" id="PTHR30329:SF21">
    <property type="entry name" value="LIPOPROTEIN YIAD-RELATED"/>
    <property type="match status" value="1"/>
</dbReference>
<dbReference type="Pfam" id="PF00691">
    <property type="entry name" value="OmpA"/>
    <property type="match status" value="1"/>
</dbReference>
<dbReference type="PANTHER" id="PTHR30329">
    <property type="entry name" value="STATOR ELEMENT OF FLAGELLAR MOTOR COMPLEX"/>
    <property type="match status" value="1"/>
</dbReference>
<comment type="caution">
    <text evidence="4">The sequence shown here is derived from an EMBL/GenBank/DDBJ whole genome shotgun (WGS) entry which is preliminary data.</text>
</comment>
<organism evidence="4 5">
    <name type="scientific">Pseudonocardia abyssalis</name>
    <dbReference type="NCBI Taxonomy" id="2792008"/>
    <lineage>
        <taxon>Bacteria</taxon>
        <taxon>Bacillati</taxon>
        <taxon>Actinomycetota</taxon>
        <taxon>Actinomycetes</taxon>
        <taxon>Pseudonocardiales</taxon>
        <taxon>Pseudonocardiaceae</taxon>
        <taxon>Pseudonocardia</taxon>
    </lineage>
</organism>
<dbReference type="InterPro" id="IPR006665">
    <property type="entry name" value="OmpA-like"/>
</dbReference>
<name>A0ABS6UP26_9PSEU</name>
<reference evidence="4 5" key="1">
    <citation type="submission" date="2020-11" db="EMBL/GenBank/DDBJ databases">
        <title>Pseudonocardia abyssalis sp. nov. and Pseudonocardia oceani sp. nov., description and phylogenomic analysis of two novel actinomycetes isolated from the deep Southern Ocean.</title>
        <authorList>
            <person name="Parra J."/>
        </authorList>
    </citation>
    <scope>NUCLEOTIDE SEQUENCE [LARGE SCALE GENOMIC DNA]</scope>
    <source>
        <strain evidence="4 5">KRD-168</strain>
    </source>
</reference>
<dbReference type="Proteomes" id="UP000694287">
    <property type="component" value="Unassembled WGS sequence"/>
</dbReference>
<dbReference type="EMBL" id="JADQDK010000001">
    <property type="protein sequence ID" value="MBW0134005.1"/>
    <property type="molecule type" value="Genomic_DNA"/>
</dbReference>
<feature type="compositionally biased region" description="Gly residues" evidence="2">
    <location>
        <begin position="104"/>
        <end position="114"/>
    </location>
</feature>
<dbReference type="RefSeq" id="WP_218605257.1">
    <property type="nucleotide sequence ID" value="NZ_JADQDJ010000323.1"/>
</dbReference>
<dbReference type="CDD" id="cd07185">
    <property type="entry name" value="OmpA_C-like"/>
    <property type="match status" value="1"/>
</dbReference>
<dbReference type="Pfam" id="PF04972">
    <property type="entry name" value="BON"/>
    <property type="match status" value="2"/>
</dbReference>
<proteinExistence type="predicted"/>
<evidence type="ECO:0000256" key="1">
    <source>
        <dbReference type="PROSITE-ProRule" id="PRU00473"/>
    </source>
</evidence>
<feature type="domain" description="OmpA-like" evidence="3">
    <location>
        <begin position="262"/>
        <end position="372"/>
    </location>
</feature>